<accession>A0ABY5C3Z6</accession>
<reference evidence="1" key="1">
    <citation type="submission" date="2022-05" db="EMBL/GenBank/DDBJ databases">
        <authorList>
            <person name="Oliphant S.A."/>
            <person name="Watson-Haigh N.S."/>
            <person name="Sumby K.M."/>
            <person name="Gardner J.M."/>
            <person name="Jiranek V."/>
        </authorList>
    </citation>
    <scope>NUCLEOTIDE SEQUENCE</scope>
    <source>
        <strain evidence="1">KI3_B9</strain>
    </source>
</reference>
<sequence length="234" mass="27899">MADKTILIYFDGAGNLHENDPSSHFILGGYVFFSYQERDSAKREYIKKSKAVRNKIKHQGELKAKNLAFDHPKEQTKLIRLMNKYQSMYVHVDRSKIYKRENITEKKHINNYKVYCMTLLIRELFQQLLFKNIIDDQQSIELKLYIDQDKRSTSGWYELDESIRKELLVGKYNYLKDIKPVFDKSKPEIDINVQQFNSECEPLGQSADMLVNRLWHNYENGVDNKFFHIKKEMP</sequence>
<evidence type="ECO:0000313" key="2">
    <source>
        <dbReference type="Proteomes" id="UP001056093"/>
    </source>
</evidence>
<dbReference type="InterPro" id="IPR024524">
    <property type="entry name" value="DUF3800"/>
</dbReference>
<dbReference type="EMBL" id="CP097122">
    <property type="protein sequence ID" value="USS92050.1"/>
    <property type="molecule type" value="Genomic_DNA"/>
</dbReference>
<keyword evidence="2" id="KW-1185">Reference proteome</keyword>
<evidence type="ECO:0000313" key="1">
    <source>
        <dbReference type="EMBL" id="USS92050.1"/>
    </source>
</evidence>
<protein>
    <submittedName>
        <fullName evidence="1">DUF3800 domain-containing protein</fullName>
    </submittedName>
</protein>
<dbReference type="Pfam" id="PF12686">
    <property type="entry name" value="DUF3800"/>
    <property type="match status" value="1"/>
</dbReference>
<dbReference type="RefSeq" id="WP_203619217.1">
    <property type="nucleotide sequence ID" value="NZ_CP097122.1"/>
</dbReference>
<name>A0ABY5C3Z6_9LACO</name>
<gene>
    <name evidence="1" type="ORF">M3M36_00060</name>
</gene>
<organism evidence="1 2">
    <name type="scientific">Fructobacillus americanaquae</name>
    <dbReference type="NCBI Taxonomy" id="2940302"/>
    <lineage>
        <taxon>Bacteria</taxon>
        <taxon>Bacillati</taxon>
        <taxon>Bacillota</taxon>
        <taxon>Bacilli</taxon>
        <taxon>Lactobacillales</taxon>
        <taxon>Lactobacillaceae</taxon>
        <taxon>Fructobacillus</taxon>
    </lineage>
</organism>
<proteinExistence type="predicted"/>
<dbReference type="Proteomes" id="UP001056093">
    <property type="component" value="Chromosome"/>
</dbReference>